<feature type="compositionally biased region" description="Polar residues" evidence="1">
    <location>
        <begin position="177"/>
        <end position="188"/>
    </location>
</feature>
<dbReference type="AlphaFoldDB" id="U2RNP2"/>
<feature type="region of interest" description="Disordered" evidence="1">
    <location>
        <begin position="169"/>
        <end position="188"/>
    </location>
</feature>
<dbReference type="PROSITE" id="PS50994">
    <property type="entry name" value="INTEGRASE"/>
    <property type="match status" value="1"/>
</dbReference>
<dbReference type="Proteomes" id="UP000017052">
    <property type="component" value="Unassembled WGS sequence"/>
</dbReference>
<dbReference type="PANTHER" id="PTHR10948:SF23">
    <property type="entry name" value="TRANSPOSASE INSI FOR INSERTION SEQUENCE ELEMENT IS30A-RELATED"/>
    <property type="match status" value="1"/>
</dbReference>
<dbReference type="GO" id="GO:0015074">
    <property type="term" value="P:DNA integration"/>
    <property type="evidence" value="ECO:0007669"/>
    <property type="project" value="InterPro"/>
</dbReference>
<dbReference type="GO" id="GO:0004803">
    <property type="term" value="F:transposase activity"/>
    <property type="evidence" value="ECO:0007669"/>
    <property type="project" value="TreeGrafter"/>
</dbReference>
<feature type="domain" description="Integrase catalytic" evidence="2">
    <location>
        <begin position="64"/>
        <end position="234"/>
    </location>
</feature>
<gene>
    <name evidence="3" type="ORF">HMPREF0682_2751</name>
</gene>
<dbReference type="InterPro" id="IPR051917">
    <property type="entry name" value="Transposase-Integrase"/>
</dbReference>
<dbReference type="PANTHER" id="PTHR10948">
    <property type="entry name" value="TRANSPOSASE"/>
    <property type="match status" value="1"/>
</dbReference>
<name>U2RNP2_9ACTN</name>
<dbReference type="EMBL" id="ACVN02000192">
    <property type="protein sequence ID" value="ERK55178.1"/>
    <property type="molecule type" value="Genomic_DNA"/>
</dbReference>
<keyword evidence="4" id="KW-1185">Reference proteome</keyword>
<dbReference type="InterPro" id="IPR012337">
    <property type="entry name" value="RNaseH-like_sf"/>
</dbReference>
<dbReference type="GO" id="GO:0003676">
    <property type="term" value="F:nucleic acid binding"/>
    <property type="evidence" value="ECO:0007669"/>
    <property type="project" value="InterPro"/>
</dbReference>
<evidence type="ECO:0000313" key="4">
    <source>
        <dbReference type="Proteomes" id="UP000017052"/>
    </source>
</evidence>
<dbReference type="InterPro" id="IPR036397">
    <property type="entry name" value="RNaseH_sf"/>
</dbReference>
<dbReference type="Gene3D" id="3.30.420.10">
    <property type="entry name" value="Ribonuclease H-like superfamily/Ribonuclease H"/>
    <property type="match status" value="1"/>
</dbReference>
<comment type="caution">
    <text evidence="3">The sequence shown here is derived from an EMBL/GenBank/DDBJ whole genome shotgun (WGS) entry which is preliminary data.</text>
</comment>
<evidence type="ECO:0000313" key="3">
    <source>
        <dbReference type="EMBL" id="ERK55178.1"/>
    </source>
</evidence>
<sequence>MRVSHETIYQSLFIEGRGALKRELVTCLRTGRALRRPRERSRNEPEGHVRADVVISRRPAEAADRAVPGHWEGDLIIGTGRSGIGTLVERHGRATILVHLPRLEGHGEQPRTKNGPSLAGYGAEAMNTALTASITTLPQQLRKTITWDRGKELSAHAAFTLATGTKVYSADPHSPWQRPTNENNNGLSRQYFPKGTDLSRWSATDLEAIAHTLNNRPRKSLNWKTPAEVLNEQLWPS</sequence>
<proteinExistence type="predicted"/>
<dbReference type="InterPro" id="IPR001584">
    <property type="entry name" value="Integrase_cat-core"/>
</dbReference>
<accession>U2RNP2</accession>
<dbReference type="NCBIfam" id="NF033563">
    <property type="entry name" value="transpos_IS30"/>
    <property type="match status" value="1"/>
</dbReference>
<dbReference type="InterPro" id="IPR053392">
    <property type="entry name" value="Transposase_IS30-like"/>
</dbReference>
<dbReference type="SUPFAM" id="SSF53098">
    <property type="entry name" value="Ribonuclease H-like"/>
    <property type="match status" value="1"/>
</dbReference>
<evidence type="ECO:0000256" key="1">
    <source>
        <dbReference type="SAM" id="MobiDB-lite"/>
    </source>
</evidence>
<evidence type="ECO:0000259" key="2">
    <source>
        <dbReference type="PROSITE" id="PS50994"/>
    </source>
</evidence>
<organism evidence="3 4">
    <name type="scientific">Propionibacterium acidifaciens F0233</name>
    <dbReference type="NCBI Taxonomy" id="553198"/>
    <lineage>
        <taxon>Bacteria</taxon>
        <taxon>Bacillati</taxon>
        <taxon>Actinomycetota</taxon>
        <taxon>Actinomycetes</taxon>
        <taxon>Propionibacteriales</taxon>
        <taxon>Propionibacteriaceae</taxon>
        <taxon>Propionibacterium</taxon>
    </lineage>
</organism>
<dbReference type="GO" id="GO:0032196">
    <property type="term" value="P:transposition"/>
    <property type="evidence" value="ECO:0007669"/>
    <property type="project" value="TreeGrafter"/>
</dbReference>
<protein>
    <submittedName>
        <fullName evidence="3">Transposase for insertion sequence element IS1086 family protein</fullName>
    </submittedName>
</protein>
<reference evidence="3" key="1">
    <citation type="submission" date="2013-08" db="EMBL/GenBank/DDBJ databases">
        <authorList>
            <person name="Durkin A.S."/>
            <person name="Haft D.R."/>
            <person name="McCorrison J."/>
            <person name="Torralba M."/>
            <person name="Gillis M."/>
            <person name="Haft D.H."/>
            <person name="Methe B."/>
            <person name="Sutton G."/>
            <person name="Nelson K.E."/>
        </authorList>
    </citation>
    <scope>NUCLEOTIDE SEQUENCE [LARGE SCALE GENOMIC DNA]</scope>
    <source>
        <strain evidence="3">F0233</strain>
    </source>
</reference>
<dbReference type="GO" id="GO:0005829">
    <property type="term" value="C:cytosol"/>
    <property type="evidence" value="ECO:0007669"/>
    <property type="project" value="TreeGrafter"/>
</dbReference>